<sequence>AECLNQSISFFYAPAIHAAPKWPLPDPAKAMGSEDEIMAEFRDTRDEIRRRVNSMLILLCEGVNP</sequence>
<name>X1DL50_9ZZZZ</name>
<comment type="caution">
    <text evidence="1">The sequence shown here is derived from an EMBL/GenBank/DDBJ whole genome shotgun (WGS) entry which is preliminary data.</text>
</comment>
<evidence type="ECO:0000313" key="1">
    <source>
        <dbReference type="EMBL" id="GAG97146.1"/>
    </source>
</evidence>
<gene>
    <name evidence="1" type="ORF">S01H4_39160</name>
</gene>
<organism evidence="1">
    <name type="scientific">marine sediment metagenome</name>
    <dbReference type="NCBI Taxonomy" id="412755"/>
    <lineage>
        <taxon>unclassified sequences</taxon>
        <taxon>metagenomes</taxon>
        <taxon>ecological metagenomes</taxon>
    </lineage>
</organism>
<proteinExistence type="predicted"/>
<dbReference type="SUPFAM" id="SSF52788">
    <property type="entry name" value="Phosphotyrosine protein phosphatases I"/>
    <property type="match status" value="1"/>
</dbReference>
<evidence type="ECO:0008006" key="2">
    <source>
        <dbReference type="Google" id="ProtNLM"/>
    </source>
</evidence>
<feature type="non-terminal residue" evidence="1">
    <location>
        <position position="1"/>
    </location>
</feature>
<dbReference type="AlphaFoldDB" id="X1DL50"/>
<reference evidence="1" key="1">
    <citation type="journal article" date="2014" name="Front. Microbiol.">
        <title>High frequency of phylogenetically diverse reductive dehalogenase-homologous genes in deep subseafloor sedimentary metagenomes.</title>
        <authorList>
            <person name="Kawai M."/>
            <person name="Futagami T."/>
            <person name="Toyoda A."/>
            <person name="Takaki Y."/>
            <person name="Nishi S."/>
            <person name="Hori S."/>
            <person name="Arai W."/>
            <person name="Tsubouchi T."/>
            <person name="Morono Y."/>
            <person name="Uchiyama I."/>
            <person name="Ito T."/>
            <person name="Fujiyama A."/>
            <person name="Inagaki F."/>
            <person name="Takami H."/>
        </authorList>
    </citation>
    <scope>NUCLEOTIDE SEQUENCE</scope>
    <source>
        <strain evidence="1">Expedition CK06-06</strain>
    </source>
</reference>
<dbReference type="InterPro" id="IPR036196">
    <property type="entry name" value="Ptyr_pPase_sf"/>
</dbReference>
<protein>
    <recommendedName>
        <fullName evidence="2">Phosphotyrosine protein phosphatase I domain-containing protein</fullName>
    </recommendedName>
</protein>
<accession>X1DL50</accession>
<dbReference type="EMBL" id="BART01021182">
    <property type="protein sequence ID" value="GAG97146.1"/>
    <property type="molecule type" value="Genomic_DNA"/>
</dbReference>